<comment type="caution">
    <text evidence="2">The sequence shown here is derived from an EMBL/GenBank/DDBJ whole genome shotgun (WGS) entry which is preliminary data.</text>
</comment>
<feature type="region of interest" description="Disordered" evidence="1">
    <location>
        <begin position="271"/>
        <end position="305"/>
    </location>
</feature>
<organism evidence="2 3">
    <name type="scientific">Bacillus infantis</name>
    <dbReference type="NCBI Taxonomy" id="324767"/>
    <lineage>
        <taxon>Bacteria</taxon>
        <taxon>Bacillati</taxon>
        <taxon>Bacillota</taxon>
        <taxon>Bacilli</taxon>
        <taxon>Bacillales</taxon>
        <taxon>Bacillaceae</taxon>
        <taxon>Bacillus</taxon>
    </lineage>
</organism>
<protein>
    <recommendedName>
        <fullName evidence="4">DUF3794 domain-containing protein</fullName>
    </recommendedName>
</protein>
<dbReference type="EMBL" id="VTER01000001">
    <property type="protein sequence ID" value="TYS51912.1"/>
    <property type="molecule type" value="Genomic_DNA"/>
</dbReference>
<gene>
    <name evidence="2" type="ORF">FZD51_00215</name>
</gene>
<dbReference type="InterPro" id="IPR054845">
    <property type="entry name" value="Exosporium_prot_C"/>
</dbReference>
<accession>A0A5D4RQX6</accession>
<evidence type="ECO:0000313" key="3">
    <source>
        <dbReference type="Proteomes" id="UP000322139"/>
    </source>
</evidence>
<evidence type="ECO:0000313" key="2">
    <source>
        <dbReference type="EMBL" id="TYS51912.1"/>
    </source>
</evidence>
<dbReference type="RefSeq" id="WP_148972903.1">
    <property type="nucleotide sequence ID" value="NZ_VTER01000001.1"/>
</dbReference>
<dbReference type="NCBIfam" id="NF045794">
    <property type="entry name" value="CsxC_fam"/>
    <property type="match status" value="1"/>
</dbReference>
<evidence type="ECO:0000256" key="1">
    <source>
        <dbReference type="SAM" id="MobiDB-lite"/>
    </source>
</evidence>
<sequence length="327" mass="37106">MSDQKKKKSTSYQHNMNYGCTPKHTPKYPANHQIDGYCKPANKGETETVDAFTRSFPPRGDFQFFPVIDANVVLAEVLLEADVEAHIELPTPAKEIKSIRKNVYLTQAKVIPSVVRRDLVKVFITGVVHKNIQYVEEYSGYVRDYGVDIKFSTNQQVRIFNPVNTRTSQKSSVHENRFLDKKGHGADKDQFGSYHSEFFNEPIEVKLLGAIINELDLAKDHNLCGSFKKITEKMEVVIFLKLFQKQQYDPRCGFGADGFAADDFDAQPEFQGQYEDGQDFDQPDLNGFGDSYEEDAKSGKGADSLRKSLRGQMKEILRNAYNQGSDQ</sequence>
<reference evidence="2 3" key="1">
    <citation type="submission" date="2019-08" db="EMBL/GenBank/DDBJ databases">
        <title>Bacillus genomes from the desert of Cuatro Cienegas, Coahuila.</title>
        <authorList>
            <person name="Olmedo-Alvarez G."/>
        </authorList>
    </citation>
    <scope>NUCLEOTIDE SEQUENCE [LARGE SCALE GENOMIC DNA]</scope>
    <source>
        <strain evidence="2 3">CH446_14T</strain>
    </source>
</reference>
<dbReference type="Proteomes" id="UP000322139">
    <property type="component" value="Unassembled WGS sequence"/>
</dbReference>
<feature type="compositionally biased region" description="Basic and acidic residues" evidence="1">
    <location>
        <begin position="294"/>
        <end position="305"/>
    </location>
</feature>
<proteinExistence type="predicted"/>
<name>A0A5D4RQX6_9BACI</name>
<dbReference type="AlphaFoldDB" id="A0A5D4RQX6"/>
<evidence type="ECO:0008006" key="4">
    <source>
        <dbReference type="Google" id="ProtNLM"/>
    </source>
</evidence>